<dbReference type="CDD" id="cd03714">
    <property type="entry name" value="RT_DIRS1"/>
    <property type="match status" value="1"/>
</dbReference>
<accession>A0AAD5PTT1</accession>
<dbReference type="SUPFAM" id="SSF56672">
    <property type="entry name" value="DNA/RNA polymerases"/>
    <property type="match status" value="1"/>
</dbReference>
<dbReference type="InterPro" id="IPR043502">
    <property type="entry name" value="DNA/RNA_pol_sf"/>
</dbReference>
<evidence type="ECO:0000313" key="4">
    <source>
        <dbReference type="Proteomes" id="UP000820818"/>
    </source>
</evidence>
<keyword evidence="4" id="KW-1185">Reference proteome</keyword>
<evidence type="ECO:0000313" key="3">
    <source>
        <dbReference type="EMBL" id="KAI9554940.1"/>
    </source>
</evidence>
<feature type="domain" description="Reverse transcriptase" evidence="2">
    <location>
        <begin position="58"/>
        <end position="339"/>
    </location>
</feature>
<dbReference type="InterPro" id="IPR000477">
    <property type="entry name" value="RT_dom"/>
</dbReference>
<dbReference type="Proteomes" id="UP000820818">
    <property type="component" value="Linkage Group LG8"/>
</dbReference>
<dbReference type="PROSITE" id="PS50878">
    <property type="entry name" value="RT_POL"/>
    <property type="match status" value="1"/>
</dbReference>
<dbReference type="EMBL" id="WJBH02000008">
    <property type="protein sequence ID" value="KAI9554940.1"/>
    <property type="molecule type" value="Genomic_DNA"/>
</dbReference>
<dbReference type="InterPro" id="IPR052055">
    <property type="entry name" value="Hepadnavirus_pol/RT"/>
</dbReference>
<evidence type="ECO:0000259" key="2">
    <source>
        <dbReference type="PROSITE" id="PS50878"/>
    </source>
</evidence>
<keyword evidence="3" id="KW-0548">Nucleotidyltransferase</keyword>
<dbReference type="GO" id="GO:0003964">
    <property type="term" value="F:RNA-directed DNA polymerase activity"/>
    <property type="evidence" value="ECO:0007669"/>
    <property type="project" value="UniProtKB-KW"/>
</dbReference>
<dbReference type="Pfam" id="PF00078">
    <property type="entry name" value="RVT_1"/>
    <property type="match status" value="1"/>
</dbReference>
<gene>
    <name evidence="3" type="ORF">GHT06_020220</name>
</gene>
<sequence>MKRQLVAVRSGNDGRSSSARLNDPMEKTLTEIQLRIMDSVRPLLHLKDELGHLGASRNLKRAANTALSLVGNAFADITKRRRLNVLKQTDIRYVSLLEEKDRFSVRESENLFGRHFLRSMVKATQEEDNLRNMNRSGGHISRSSNGYNHGRSGFSGRSSDRLRFNSRGGGYSAIKNNDHRRGRYDYIAPLSVSYVFSISIPFTRRTRSDRDLQKGIDGNERKRCRGQGWPSRSLLYEWVFLHFKIGCQVYQFSCLPFGLSSAPWAFTKILKPVVAFLRGKGFKLIVYLDDFLLISSSRSQARRDFLFVVELLESLGFVINKTKSSGEPSQSREFLGLLVDSRSLTLSLKKEKVEKMILMCRNLLSQDEVSLHNNLFRRVLGGLGAVCDEYTVQGPWTLEERTFLINLLELIAAFYALQCFTARANRASVLLYLDNSTAVAYINKCGGTRSRRLSSMAEDIIRWCEERDLSLKAVHLAGNLNIIADRHFRRIESQWEMEIDLFAATWNTQLIKFTSWQPQPGAWAVNAFTFSWENLKAYAFPPFNLILRCLAKTRREFADLVLITPYWPSQSSADISVGCSPPSDPDEFPYLYRMETLRRCFQVQGLSKEVAQLLLDGNLLQYDKYPKIYVIRHFKAKRWKRGWWSPTRDSLDEGNLSEQTP</sequence>
<feature type="region of interest" description="Disordered" evidence="1">
    <location>
        <begin position="1"/>
        <end position="21"/>
    </location>
</feature>
<dbReference type="CDD" id="cd09275">
    <property type="entry name" value="RNase_HI_RT_DIRS1"/>
    <property type="match status" value="1"/>
</dbReference>
<reference evidence="3 4" key="1">
    <citation type="submission" date="2022-05" db="EMBL/GenBank/DDBJ databases">
        <title>A multi-omics perspective on studying reproductive biology in Daphnia sinensis.</title>
        <authorList>
            <person name="Jia J."/>
        </authorList>
    </citation>
    <scope>NUCLEOTIDE SEQUENCE [LARGE SCALE GENOMIC DNA]</scope>
    <source>
        <strain evidence="3 4">WSL</strain>
    </source>
</reference>
<name>A0AAD5PTT1_9CRUS</name>
<proteinExistence type="predicted"/>
<comment type="caution">
    <text evidence="3">The sequence shown here is derived from an EMBL/GenBank/DDBJ whole genome shotgun (WGS) entry which is preliminary data.</text>
</comment>
<dbReference type="InterPro" id="IPR043128">
    <property type="entry name" value="Rev_trsase/Diguanyl_cyclase"/>
</dbReference>
<dbReference type="Gene3D" id="3.30.70.270">
    <property type="match status" value="1"/>
</dbReference>
<dbReference type="PANTHER" id="PTHR33050">
    <property type="entry name" value="REVERSE TRANSCRIPTASE DOMAIN-CONTAINING PROTEIN"/>
    <property type="match status" value="1"/>
</dbReference>
<feature type="region of interest" description="Disordered" evidence="1">
    <location>
        <begin position="131"/>
        <end position="161"/>
    </location>
</feature>
<protein>
    <submittedName>
        <fullName evidence="3">Reverse transcriptase</fullName>
    </submittedName>
</protein>
<dbReference type="AlphaFoldDB" id="A0AAD5PTT1"/>
<feature type="compositionally biased region" description="Polar residues" evidence="1">
    <location>
        <begin position="131"/>
        <end position="147"/>
    </location>
</feature>
<dbReference type="PANTHER" id="PTHR33050:SF7">
    <property type="entry name" value="RIBONUCLEASE H"/>
    <property type="match status" value="1"/>
</dbReference>
<evidence type="ECO:0000256" key="1">
    <source>
        <dbReference type="SAM" id="MobiDB-lite"/>
    </source>
</evidence>
<organism evidence="3 4">
    <name type="scientific">Daphnia sinensis</name>
    <dbReference type="NCBI Taxonomy" id="1820382"/>
    <lineage>
        <taxon>Eukaryota</taxon>
        <taxon>Metazoa</taxon>
        <taxon>Ecdysozoa</taxon>
        <taxon>Arthropoda</taxon>
        <taxon>Crustacea</taxon>
        <taxon>Branchiopoda</taxon>
        <taxon>Diplostraca</taxon>
        <taxon>Cladocera</taxon>
        <taxon>Anomopoda</taxon>
        <taxon>Daphniidae</taxon>
        <taxon>Daphnia</taxon>
        <taxon>Daphnia similis group</taxon>
    </lineage>
</organism>
<keyword evidence="3" id="KW-0695">RNA-directed DNA polymerase</keyword>
<keyword evidence="3" id="KW-0808">Transferase</keyword>